<evidence type="ECO:0000256" key="3">
    <source>
        <dbReference type="SAM" id="SignalP"/>
    </source>
</evidence>
<comment type="caution">
    <text evidence="5">The sequence shown here is derived from an EMBL/GenBank/DDBJ whole genome shotgun (WGS) entry which is preliminary data.</text>
</comment>
<dbReference type="Proteomes" id="UP001183176">
    <property type="component" value="Unassembled WGS sequence"/>
</dbReference>
<dbReference type="Pfam" id="PF14257">
    <property type="entry name" value="DUF4349"/>
    <property type="match status" value="1"/>
</dbReference>
<feature type="region of interest" description="Disordered" evidence="1">
    <location>
        <begin position="31"/>
        <end position="54"/>
    </location>
</feature>
<organism evidence="5 6">
    <name type="scientific">Jatrophihabitans lederbergiae</name>
    <dbReference type="NCBI Taxonomy" id="3075547"/>
    <lineage>
        <taxon>Bacteria</taxon>
        <taxon>Bacillati</taxon>
        <taxon>Actinomycetota</taxon>
        <taxon>Actinomycetes</taxon>
        <taxon>Jatrophihabitantales</taxon>
        <taxon>Jatrophihabitantaceae</taxon>
        <taxon>Jatrophihabitans</taxon>
    </lineage>
</organism>
<evidence type="ECO:0000259" key="4">
    <source>
        <dbReference type="Pfam" id="PF14257"/>
    </source>
</evidence>
<dbReference type="InterPro" id="IPR025645">
    <property type="entry name" value="DUF4349"/>
</dbReference>
<name>A0ABU2JDX9_9ACTN</name>
<evidence type="ECO:0000313" key="5">
    <source>
        <dbReference type="EMBL" id="MDT0262941.1"/>
    </source>
</evidence>
<dbReference type="EMBL" id="JAVREH010000025">
    <property type="protein sequence ID" value="MDT0262941.1"/>
    <property type="molecule type" value="Genomic_DNA"/>
</dbReference>
<evidence type="ECO:0000313" key="6">
    <source>
        <dbReference type="Proteomes" id="UP001183176"/>
    </source>
</evidence>
<reference evidence="6" key="1">
    <citation type="submission" date="2023-07" db="EMBL/GenBank/DDBJ databases">
        <title>30 novel species of actinomycetes from the DSMZ collection.</title>
        <authorList>
            <person name="Nouioui I."/>
        </authorList>
    </citation>
    <scope>NUCLEOTIDE SEQUENCE [LARGE SCALE GENOMIC DNA]</scope>
    <source>
        <strain evidence="6">DSM 44399</strain>
    </source>
</reference>
<evidence type="ECO:0000256" key="2">
    <source>
        <dbReference type="SAM" id="Phobius"/>
    </source>
</evidence>
<keyword evidence="3" id="KW-0732">Signal</keyword>
<gene>
    <name evidence="5" type="ORF">RM423_16220</name>
</gene>
<sequence>MMSGPRNRPTQRRAWVLAALLTAAVAMGGCSSHSSSTSSGAARTGAGSNSTTGSQAKAAAGAGIVAGADTVTSPKTQVPVQQRDIVRTATISLQAVDVDRAADLIGARATSAGGRIDGDDRNAEGADRTAQLVLRLPPSALDGVLAGVVRLGKETSRSVHGEDVTASRADVNARVTALRTSVTRLREFLRKSGSITDLVRLESELSQREATLESTVAQQRALADQIGLATLTVSVSSPAAVATISNPSGFGAALSRGWHGLVLALGWVITGLGYAIPFAALAAVVALPVVLVRRRRQAPAPVLEAPPA</sequence>
<keyword evidence="6" id="KW-1185">Reference proteome</keyword>
<dbReference type="PROSITE" id="PS51257">
    <property type="entry name" value="PROKAR_LIPOPROTEIN"/>
    <property type="match status" value="1"/>
</dbReference>
<feature type="chain" id="PRO_5046865036" evidence="3">
    <location>
        <begin position="29"/>
        <end position="308"/>
    </location>
</feature>
<feature type="signal peptide" evidence="3">
    <location>
        <begin position="1"/>
        <end position="28"/>
    </location>
</feature>
<dbReference type="RefSeq" id="WP_311424088.1">
    <property type="nucleotide sequence ID" value="NZ_JAVREH010000025.1"/>
</dbReference>
<feature type="domain" description="DUF4349" evidence="4">
    <location>
        <begin position="83"/>
        <end position="289"/>
    </location>
</feature>
<keyword evidence="2" id="KW-0472">Membrane</keyword>
<accession>A0ABU2JDX9</accession>
<keyword evidence="2" id="KW-0812">Transmembrane</keyword>
<protein>
    <submittedName>
        <fullName evidence="5">DUF4349 domain-containing protein</fullName>
    </submittedName>
</protein>
<evidence type="ECO:0000256" key="1">
    <source>
        <dbReference type="SAM" id="MobiDB-lite"/>
    </source>
</evidence>
<feature type="transmembrane region" description="Helical" evidence="2">
    <location>
        <begin position="258"/>
        <end position="291"/>
    </location>
</feature>
<keyword evidence="2" id="KW-1133">Transmembrane helix</keyword>
<proteinExistence type="predicted"/>